<name>A0A1T4K8T4_9FIRM</name>
<gene>
    <name evidence="2" type="ORF">SAMN02745973_00419</name>
</gene>
<organism evidence="2 3">
    <name type="scientific">Garciella nitratireducens DSM 15102</name>
    <dbReference type="NCBI Taxonomy" id="1121911"/>
    <lineage>
        <taxon>Bacteria</taxon>
        <taxon>Bacillati</taxon>
        <taxon>Bacillota</taxon>
        <taxon>Clostridia</taxon>
        <taxon>Eubacteriales</taxon>
        <taxon>Eubacteriaceae</taxon>
        <taxon>Garciella</taxon>
    </lineage>
</organism>
<evidence type="ECO:0000313" key="3">
    <source>
        <dbReference type="Proteomes" id="UP000196365"/>
    </source>
</evidence>
<feature type="transmembrane region" description="Helical" evidence="1">
    <location>
        <begin position="94"/>
        <end position="112"/>
    </location>
</feature>
<keyword evidence="3" id="KW-1185">Reference proteome</keyword>
<dbReference type="OrthoDB" id="1909538at2"/>
<dbReference type="AlphaFoldDB" id="A0A1T4K8T4"/>
<feature type="transmembrane region" description="Helical" evidence="1">
    <location>
        <begin position="7"/>
        <end position="24"/>
    </location>
</feature>
<evidence type="ECO:0000313" key="2">
    <source>
        <dbReference type="EMBL" id="SJZ38733.1"/>
    </source>
</evidence>
<feature type="transmembrane region" description="Helical" evidence="1">
    <location>
        <begin position="118"/>
        <end position="138"/>
    </location>
</feature>
<sequence length="152" mass="18300">MKLSQKQLYFILILCSIMIFLNSMEAMVNIKDIDSYKEWKEKIEFLGNSQIENMDHKSLYLTIHMCYFFTKTLVPMTLGIYSYFAFKFIKINKIYVYIWIVLLIGNLAFTLFEFNFDSLFYYINIVCSLFLIIILLFINREIHKRWVKTDGV</sequence>
<proteinExistence type="predicted"/>
<keyword evidence="1" id="KW-0472">Membrane</keyword>
<reference evidence="2 3" key="1">
    <citation type="submission" date="2017-02" db="EMBL/GenBank/DDBJ databases">
        <authorList>
            <person name="Peterson S.W."/>
        </authorList>
    </citation>
    <scope>NUCLEOTIDE SEQUENCE [LARGE SCALE GENOMIC DNA]</scope>
    <source>
        <strain evidence="2 3">DSM 15102</strain>
    </source>
</reference>
<evidence type="ECO:0000256" key="1">
    <source>
        <dbReference type="SAM" id="Phobius"/>
    </source>
</evidence>
<dbReference type="RefSeq" id="WP_087677854.1">
    <property type="nucleotide sequence ID" value="NZ_FUWV01000001.1"/>
</dbReference>
<feature type="transmembrane region" description="Helical" evidence="1">
    <location>
        <begin position="59"/>
        <end position="82"/>
    </location>
</feature>
<keyword evidence="1" id="KW-0812">Transmembrane</keyword>
<accession>A0A1T4K8T4</accession>
<protein>
    <submittedName>
        <fullName evidence="2">Uncharacterized protein</fullName>
    </submittedName>
</protein>
<keyword evidence="1" id="KW-1133">Transmembrane helix</keyword>
<dbReference type="Proteomes" id="UP000196365">
    <property type="component" value="Unassembled WGS sequence"/>
</dbReference>
<dbReference type="EMBL" id="FUWV01000001">
    <property type="protein sequence ID" value="SJZ38733.1"/>
    <property type="molecule type" value="Genomic_DNA"/>
</dbReference>